<dbReference type="CDD" id="cd00078">
    <property type="entry name" value="HECTc"/>
    <property type="match status" value="1"/>
</dbReference>
<name>A0A4D9CY51_9STRA</name>
<dbReference type="GO" id="GO:0006511">
    <property type="term" value="P:ubiquitin-dependent protein catabolic process"/>
    <property type="evidence" value="ECO:0007669"/>
    <property type="project" value="TreeGrafter"/>
</dbReference>
<dbReference type="InterPro" id="IPR000569">
    <property type="entry name" value="HECT_dom"/>
</dbReference>
<accession>A0A4D9CY51</accession>
<dbReference type="InterPro" id="IPR044611">
    <property type="entry name" value="E3A/B/C-like"/>
</dbReference>
<dbReference type="Pfam" id="PF00632">
    <property type="entry name" value="HECT"/>
    <property type="match status" value="1"/>
</dbReference>
<feature type="region of interest" description="Disordered" evidence="6">
    <location>
        <begin position="1"/>
        <end position="22"/>
    </location>
</feature>
<evidence type="ECO:0000256" key="1">
    <source>
        <dbReference type="ARBA" id="ARBA00000885"/>
    </source>
</evidence>
<dbReference type="EC" id="2.3.2.26" evidence="2"/>
<feature type="region of interest" description="Disordered" evidence="6">
    <location>
        <begin position="831"/>
        <end position="856"/>
    </location>
</feature>
<keyword evidence="3" id="KW-0808">Transferase</keyword>
<evidence type="ECO:0000259" key="7">
    <source>
        <dbReference type="PROSITE" id="PS50237"/>
    </source>
</evidence>
<dbReference type="EMBL" id="SDOX01000021">
    <property type="protein sequence ID" value="TFJ83946.1"/>
    <property type="molecule type" value="Genomic_DNA"/>
</dbReference>
<dbReference type="FunFam" id="3.30.2410.10:FF:000011">
    <property type="entry name" value="Putative Ubiquitin-protein ligase E3C"/>
    <property type="match status" value="1"/>
</dbReference>
<dbReference type="PANTHER" id="PTHR45700:SF2">
    <property type="entry name" value="UBIQUITIN-PROTEIN LIGASE E3C"/>
    <property type="match status" value="1"/>
</dbReference>
<evidence type="ECO:0000313" key="8">
    <source>
        <dbReference type="EMBL" id="TFJ83946.1"/>
    </source>
</evidence>
<gene>
    <name evidence="8" type="ORF">NSK_005041</name>
</gene>
<organism evidence="8 9">
    <name type="scientific">Nannochloropsis salina CCMP1776</name>
    <dbReference type="NCBI Taxonomy" id="1027361"/>
    <lineage>
        <taxon>Eukaryota</taxon>
        <taxon>Sar</taxon>
        <taxon>Stramenopiles</taxon>
        <taxon>Ochrophyta</taxon>
        <taxon>Eustigmatophyceae</taxon>
        <taxon>Eustigmatales</taxon>
        <taxon>Monodopsidaceae</taxon>
        <taxon>Microchloropsis</taxon>
        <taxon>Microchloropsis salina</taxon>
    </lineage>
</organism>
<dbReference type="Gene3D" id="3.90.1750.10">
    <property type="entry name" value="Hect, E3 ligase catalytic domains"/>
    <property type="match status" value="1"/>
</dbReference>
<dbReference type="SMART" id="SM00119">
    <property type="entry name" value="HECTc"/>
    <property type="match status" value="1"/>
</dbReference>
<dbReference type="OrthoDB" id="8068875at2759"/>
<dbReference type="Proteomes" id="UP000355283">
    <property type="component" value="Unassembled WGS sequence"/>
</dbReference>
<dbReference type="PROSITE" id="PS50237">
    <property type="entry name" value="HECT"/>
    <property type="match status" value="1"/>
</dbReference>
<protein>
    <recommendedName>
        <fullName evidence="2">HECT-type E3 ubiquitin transferase</fullName>
        <ecNumber evidence="2">2.3.2.26</ecNumber>
    </recommendedName>
</protein>
<evidence type="ECO:0000256" key="4">
    <source>
        <dbReference type="ARBA" id="ARBA00022786"/>
    </source>
</evidence>
<feature type="active site" description="Glycyl thioester intermediate" evidence="5">
    <location>
        <position position="1255"/>
    </location>
</feature>
<proteinExistence type="predicted"/>
<evidence type="ECO:0000256" key="6">
    <source>
        <dbReference type="SAM" id="MobiDB-lite"/>
    </source>
</evidence>
<keyword evidence="9" id="KW-1185">Reference proteome</keyword>
<comment type="caution">
    <text evidence="8">The sequence shown here is derived from an EMBL/GenBank/DDBJ whole genome shotgun (WGS) entry which is preliminary data.</text>
</comment>
<keyword evidence="4 5" id="KW-0833">Ubl conjugation pathway</keyword>
<feature type="region of interest" description="Disordered" evidence="6">
    <location>
        <begin position="398"/>
        <end position="422"/>
    </location>
</feature>
<dbReference type="PANTHER" id="PTHR45700">
    <property type="entry name" value="UBIQUITIN-PROTEIN LIGASE E3C"/>
    <property type="match status" value="1"/>
</dbReference>
<dbReference type="SUPFAM" id="SSF56204">
    <property type="entry name" value="Hect, E3 ligase catalytic domain"/>
    <property type="match status" value="1"/>
</dbReference>
<dbReference type="GO" id="GO:0061630">
    <property type="term" value="F:ubiquitin protein ligase activity"/>
    <property type="evidence" value="ECO:0007669"/>
    <property type="project" value="UniProtKB-EC"/>
</dbReference>
<dbReference type="Gene3D" id="3.30.2160.10">
    <property type="entry name" value="Hect, E3 ligase catalytic domain"/>
    <property type="match status" value="1"/>
</dbReference>
<feature type="domain" description="HECT" evidence="7">
    <location>
        <begin position="939"/>
        <end position="1287"/>
    </location>
</feature>
<comment type="catalytic activity">
    <reaction evidence="1">
        <text>S-ubiquitinyl-[E2 ubiquitin-conjugating enzyme]-L-cysteine + [acceptor protein]-L-lysine = [E2 ubiquitin-conjugating enzyme]-L-cysteine + N(6)-ubiquitinyl-[acceptor protein]-L-lysine.</text>
        <dbReference type="EC" id="2.3.2.26"/>
    </reaction>
</comment>
<dbReference type="Gene3D" id="3.30.2410.10">
    <property type="entry name" value="Hect, E3 ligase catalytic domain"/>
    <property type="match status" value="1"/>
</dbReference>
<dbReference type="GO" id="GO:0000209">
    <property type="term" value="P:protein polyubiquitination"/>
    <property type="evidence" value="ECO:0007669"/>
    <property type="project" value="InterPro"/>
</dbReference>
<sequence length="1287" mass="143310">MFFEGEAKRRPNVSLRGKSREEEKAELLVRARRERQARAADKEKRTAALAILRYHRSRKMVAAFKAEQVAEFDKRMMDLWNLRKLLQKAQRPLPTPASLVESLVGQLISFYSPIREGDNRRLLRLAYLLLDSCGSTNAAWNYKIWRQSHPALFEAEVVRFTRLCLYRIDALRRKRVCEQEKDTEGNGATEGEEEEEVLLKLVEELLDLPVCTGDNPASEVAVSWRMLLQLTVQGGEEGDCWGHVELPRTKRRKTCHGDQCRRTPLPRLLLNPFLARLQRHLGLSVLLRRELLAFSSSNREAKGTGSKAFPAALKLLWTLACTAAGLPRGFPSVSPLPPPIPPSLRDLQRASRTQVARSLLSIPKLFTESSFSPLLAPLGQGKALGLWGLLDGWDRAQQPEQEQLRRSVGTPTGRGGEGEGTEDVGELAVVRNLLDLTRMLLQRGGEEGDPGERGGGMPALVRALGFSVRRVPLVGEKGGGDKDILAEDEARMAVDSEDLEGAEGGEGERGAGSWGGRGLEEAIWKAMRISQARTGALGSEALAMATAAREALKKLCEGRELPRLVDRFLEGMEKAEGAGREGRERDVVNVCRLCSHVLVHAEDSLPTSVTHAGAHAVGGPRPEGLSSKVLNLLAYHQGRDDVPFVRRLWGQFLLPKVLAAGGGRKAFAAGNEEGLLTDYYPAFHLLFSVYSHQLMALDDEEFYLRQTPLSLPQVLVLVDALKGLLYQMYWVDPNRLLLASSSSLLPPLEALQLTRVATELFNQLYQRHSRRPFPPAIAAEAERGGGDRDAMDVDTRTTVRGYNRSRAGLTAQGESDPALWHWPAITQHELDQELSTGESVAEQPPQLPYPQSHAHVENSTGASSIETLFDTSKRLYPVLTRIPQVLPFAQRVQVFHKLLAADKRQAQDEAQLFGHRIRVRRAHIYEDAFKALNHLGHGLRGRVQVTFVSDLGTEEAGIDGGGVFKEFMDALTKRAFDPQYALFRVTPDHLLYPNPLSGLAVGPDHLQHFAFLGKVLAKALYESILVEPQFAIFFLQRLGGKLNETDDLFSRDPELYRHLMSLKRLAREGEGVGADVRDLSLNFEVVVEDDEKLLPQEAAAVELVPGGKHVPVTNQNVFRYIQLVANHKLNVEINTQAQAFLRGFRDLIPMPWLRMFGAEELQILLTGEKRAIDIENLRAHTRYSGGYHPSQPIIHWFWEALRSYTPDEQAAFLMFVTSCSRQPLLGFQHLNPPVCIQRVPLTTEGGERLPSSATCMNLLKLPAYPTPEMLREKLLYAITAGAGFELS</sequence>
<evidence type="ECO:0000313" key="9">
    <source>
        <dbReference type="Proteomes" id="UP000355283"/>
    </source>
</evidence>
<evidence type="ECO:0000256" key="5">
    <source>
        <dbReference type="PROSITE-ProRule" id="PRU00104"/>
    </source>
</evidence>
<dbReference type="InterPro" id="IPR035983">
    <property type="entry name" value="Hect_E3_ubiquitin_ligase"/>
</dbReference>
<evidence type="ECO:0000256" key="2">
    <source>
        <dbReference type="ARBA" id="ARBA00012485"/>
    </source>
</evidence>
<evidence type="ECO:0000256" key="3">
    <source>
        <dbReference type="ARBA" id="ARBA00022679"/>
    </source>
</evidence>
<reference evidence="8 9" key="1">
    <citation type="submission" date="2019-01" db="EMBL/GenBank/DDBJ databases">
        <title>Nuclear Genome Assembly of the Microalgal Biofuel strain Nannochloropsis salina CCMP1776.</title>
        <authorList>
            <person name="Hovde B."/>
        </authorList>
    </citation>
    <scope>NUCLEOTIDE SEQUENCE [LARGE SCALE GENOMIC DNA]</scope>
    <source>
        <strain evidence="8 9">CCMP1776</strain>
    </source>
</reference>